<accession>A0A9Q1D5X9</accession>
<dbReference type="PRINTS" id="PR01968">
    <property type="entry name" value="TNFACTORR18"/>
</dbReference>
<dbReference type="SUPFAM" id="SSF57586">
    <property type="entry name" value="TNF receptor-like"/>
    <property type="match status" value="2"/>
</dbReference>
<feature type="disulfide bond" evidence="1">
    <location>
        <begin position="40"/>
        <end position="58"/>
    </location>
</feature>
<feature type="repeat" description="TNFR-Cys" evidence="1">
    <location>
        <begin position="24"/>
        <end position="58"/>
    </location>
</feature>
<dbReference type="GO" id="GO:0005031">
    <property type="term" value="F:tumor necrosis factor receptor activity"/>
    <property type="evidence" value="ECO:0007669"/>
    <property type="project" value="InterPro"/>
</dbReference>
<keyword evidence="7" id="KW-1185">Reference proteome</keyword>
<evidence type="ECO:0000256" key="1">
    <source>
        <dbReference type="PROSITE-ProRule" id="PRU00206"/>
    </source>
</evidence>
<dbReference type="GO" id="GO:0050830">
    <property type="term" value="P:defense response to Gram-positive bacterium"/>
    <property type="evidence" value="ECO:0007669"/>
    <property type="project" value="TreeGrafter"/>
</dbReference>
<feature type="domain" description="TNFR-Cys" evidence="5">
    <location>
        <begin position="60"/>
        <end position="98"/>
    </location>
</feature>
<dbReference type="GO" id="GO:0009897">
    <property type="term" value="C:external side of plasma membrane"/>
    <property type="evidence" value="ECO:0007669"/>
    <property type="project" value="TreeGrafter"/>
</dbReference>
<reference evidence="6" key="1">
    <citation type="journal article" date="2023" name="Science">
        <title>Genome structures resolve the early diversification of teleost fishes.</title>
        <authorList>
            <person name="Parey E."/>
            <person name="Louis A."/>
            <person name="Montfort J."/>
            <person name="Bouchez O."/>
            <person name="Roques C."/>
            <person name="Iampietro C."/>
            <person name="Lluch J."/>
            <person name="Castinel A."/>
            <person name="Donnadieu C."/>
            <person name="Desvignes T."/>
            <person name="Floi Bucao C."/>
            <person name="Jouanno E."/>
            <person name="Wen M."/>
            <person name="Mejri S."/>
            <person name="Dirks R."/>
            <person name="Jansen H."/>
            <person name="Henkel C."/>
            <person name="Chen W.J."/>
            <person name="Zahm M."/>
            <person name="Cabau C."/>
            <person name="Klopp C."/>
            <person name="Thompson A.W."/>
            <person name="Robinson-Rechavi M."/>
            <person name="Braasch I."/>
            <person name="Lecointre G."/>
            <person name="Bobe J."/>
            <person name="Postlethwait J.H."/>
            <person name="Berthelot C."/>
            <person name="Roest Crollius H."/>
            <person name="Guiguen Y."/>
        </authorList>
    </citation>
    <scope>NUCLEOTIDE SEQUENCE</scope>
    <source>
        <strain evidence="6">Concon-B</strain>
    </source>
</reference>
<gene>
    <name evidence="6" type="ORF">COCON_G00178740</name>
</gene>
<comment type="caution">
    <text evidence="6">The sequence shown here is derived from an EMBL/GenBank/DDBJ whole genome shotgun (WGS) entry which is preliminary data.</text>
</comment>
<dbReference type="GO" id="GO:0043066">
    <property type="term" value="P:negative regulation of apoptotic process"/>
    <property type="evidence" value="ECO:0007669"/>
    <property type="project" value="InterPro"/>
</dbReference>
<feature type="disulfide bond" evidence="1">
    <location>
        <begin position="37"/>
        <end position="50"/>
    </location>
</feature>
<evidence type="ECO:0000259" key="5">
    <source>
        <dbReference type="PROSITE" id="PS50050"/>
    </source>
</evidence>
<keyword evidence="4" id="KW-0732">Signal</keyword>
<organism evidence="6 7">
    <name type="scientific">Conger conger</name>
    <name type="common">Conger eel</name>
    <name type="synonym">Muraena conger</name>
    <dbReference type="NCBI Taxonomy" id="82655"/>
    <lineage>
        <taxon>Eukaryota</taxon>
        <taxon>Metazoa</taxon>
        <taxon>Chordata</taxon>
        <taxon>Craniata</taxon>
        <taxon>Vertebrata</taxon>
        <taxon>Euteleostomi</taxon>
        <taxon>Actinopterygii</taxon>
        <taxon>Neopterygii</taxon>
        <taxon>Teleostei</taxon>
        <taxon>Anguilliformes</taxon>
        <taxon>Congridae</taxon>
        <taxon>Conger</taxon>
    </lineage>
</organism>
<dbReference type="OrthoDB" id="9374769at2759"/>
<keyword evidence="1" id="KW-1015">Disulfide bond</keyword>
<comment type="caution">
    <text evidence="1">Lacks conserved residue(s) required for the propagation of feature annotation.</text>
</comment>
<dbReference type="PANTHER" id="PTHR46838">
    <property type="entry name" value="TUMOR NECROSIS FACTOR RECEPTOR SUPERFAMILY MEMBER 14"/>
    <property type="match status" value="1"/>
</dbReference>
<feature type="domain" description="TNFR-Cys" evidence="5">
    <location>
        <begin position="24"/>
        <end position="58"/>
    </location>
</feature>
<keyword evidence="3" id="KW-0812">Transmembrane</keyword>
<evidence type="ECO:0000256" key="2">
    <source>
        <dbReference type="SAM" id="MobiDB-lite"/>
    </source>
</evidence>
<feature type="transmembrane region" description="Helical" evidence="3">
    <location>
        <begin position="196"/>
        <end position="217"/>
    </location>
</feature>
<dbReference type="InterPro" id="IPR001368">
    <property type="entry name" value="TNFR/NGFR_Cys_rich_reg"/>
</dbReference>
<feature type="chain" id="PRO_5040247711" description="TNFR-Cys domain-containing protein" evidence="4">
    <location>
        <begin position="23"/>
        <end position="269"/>
    </location>
</feature>
<keyword evidence="3" id="KW-1133">Transmembrane helix</keyword>
<feature type="repeat" description="TNFR-Cys" evidence="1">
    <location>
        <begin position="60"/>
        <end position="98"/>
    </location>
</feature>
<dbReference type="EMBL" id="JAFJMO010000013">
    <property type="protein sequence ID" value="KAJ8258862.1"/>
    <property type="molecule type" value="Genomic_DNA"/>
</dbReference>
<dbReference type="PROSITE" id="PS50050">
    <property type="entry name" value="TNFR_NGFR_2"/>
    <property type="match status" value="2"/>
</dbReference>
<evidence type="ECO:0000256" key="4">
    <source>
        <dbReference type="SAM" id="SignalP"/>
    </source>
</evidence>
<dbReference type="GO" id="GO:0050829">
    <property type="term" value="P:defense response to Gram-negative bacterium"/>
    <property type="evidence" value="ECO:0007669"/>
    <property type="project" value="TreeGrafter"/>
</dbReference>
<evidence type="ECO:0000313" key="6">
    <source>
        <dbReference type="EMBL" id="KAJ8258862.1"/>
    </source>
</evidence>
<protein>
    <recommendedName>
        <fullName evidence="5">TNFR-Cys domain-containing protein</fullName>
    </recommendedName>
</protein>
<dbReference type="InterPro" id="IPR022318">
    <property type="entry name" value="TNFR_18"/>
</dbReference>
<dbReference type="PANTHER" id="PTHR46838:SF1">
    <property type="entry name" value="TUMOR NECROSIS FACTOR RECEPTOR SUPERFAMILY MEMBER 14"/>
    <property type="match status" value="1"/>
</dbReference>
<dbReference type="Proteomes" id="UP001152803">
    <property type="component" value="Unassembled WGS sequence"/>
</dbReference>
<name>A0A9Q1D5X9_CONCO</name>
<dbReference type="GO" id="GO:0002720">
    <property type="term" value="P:positive regulation of cytokine production involved in immune response"/>
    <property type="evidence" value="ECO:0007669"/>
    <property type="project" value="TreeGrafter"/>
</dbReference>
<evidence type="ECO:0000256" key="3">
    <source>
        <dbReference type="SAM" id="Phobius"/>
    </source>
</evidence>
<dbReference type="SMART" id="SM00208">
    <property type="entry name" value="TNFR"/>
    <property type="match status" value="3"/>
</dbReference>
<feature type="disulfide bond" evidence="1">
    <location>
        <begin position="61"/>
        <end position="76"/>
    </location>
</feature>
<evidence type="ECO:0000313" key="7">
    <source>
        <dbReference type="Proteomes" id="UP001152803"/>
    </source>
</evidence>
<feature type="signal peptide" evidence="4">
    <location>
        <begin position="1"/>
        <end position="22"/>
    </location>
</feature>
<feature type="compositionally biased region" description="Basic and acidic residues" evidence="2">
    <location>
        <begin position="245"/>
        <end position="261"/>
    </location>
</feature>
<keyword evidence="3" id="KW-0472">Membrane</keyword>
<dbReference type="AlphaFoldDB" id="A0A9Q1D5X9"/>
<dbReference type="GO" id="GO:2000406">
    <property type="term" value="P:positive regulation of T cell migration"/>
    <property type="evidence" value="ECO:0007669"/>
    <property type="project" value="TreeGrafter"/>
</dbReference>
<sequence>MTSLRLTLTLTCLLLAQTECLGANCPNDQYLNGRLCCDLCPPGNSIERHCSESHATVCVPCSPGRYSEVADNLDKCRECRKCEQVTLSECSNTQNSNCSCHKGFLCISPECDVCQKEVICPRGHQLTKTGNYQYAYYCKPCPDGMYSDTEGGVCKPLQRCDQETIFPGNKTHNSKCKTQSPDPTKEPHKASVNMELTLLVILLVCVFTCLAVLVNACKSKAACMKWKQTKKPMKASPSTTVFQLSKEERGDRPIQEIDKHPSLTSLMTE</sequence>
<dbReference type="Gene3D" id="2.10.50.10">
    <property type="entry name" value="Tumor Necrosis Factor Receptor, subunit A, domain 2"/>
    <property type="match status" value="2"/>
</dbReference>
<dbReference type="GO" id="GO:0046642">
    <property type="term" value="P:negative regulation of alpha-beta T cell proliferation"/>
    <property type="evidence" value="ECO:0007669"/>
    <property type="project" value="TreeGrafter"/>
</dbReference>
<proteinExistence type="predicted"/>
<dbReference type="Pfam" id="PF00020">
    <property type="entry name" value="TNFR_c6"/>
    <property type="match status" value="1"/>
</dbReference>
<feature type="region of interest" description="Disordered" evidence="2">
    <location>
        <begin position="237"/>
        <end position="269"/>
    </location>
</feature>